<feature type="transmembrane region" description="Helical" evidence="7">
    <location>
        <begin position="138"/>
        <end position="161"/>
    </location>
</feature>
<reference evidence="9 10" key="1">
    <citation type="submission" date="2020-07" db="EMBL/GenBank/DDBJ databases">
        <title>Sequencing the genomes of 1000 actinobacteria strains.</title>
        <authorList>
            <person name="Klenk H.-P."/>
        </authorList>
    </citation>
    <scope>NUCLEOTIDE SEQUENCE [LARGE SCALE GENOMIC DNA]</scope>
    <source>
        <strain evidence="9 10">DSM 44749</strain>
    </source>
</reference>
<evidence type="ECO:0000313" key="10">
    <source>
        <dbReference type="Proteomes" id="UP000549695"/>
    </source>
</evidence>
<accession>A0A852W903</accession>
<feature type="domain" description="VTT" evidence="8">
    <location>
        <begin position="38"/>
        <end position="158"/>
    </location>
</feature>
<dbReference type="GO" id="GO:0005886">
    <property type="term" value="C:plasma membrane"/>
    <property type="evidence" value="ECO:0007669"/>
    <property type="project" value="UniProtKB-SubCell"/>
</dbReference>
<keyword evidence="3" id="KW-1003">Cell membrane</keyword>
<dbReference type="InterPro" id="IPR051311">
    <property type="entry name" value="DedA_domain"/>
</dbReference>
<organism evidence="9 10">
    <name type="scientific">Pseudonocardia alni</name>
    <name type="common">Amycolata alni</name>
    <dbReference type="NCBI Taxonomy" id="33907"/>
    <lineage>
        <taxon>Bacteria</taxon>
        <taxon>Bacillati</taxon>
        <taxon>Actinomycetota</taxon>
        <taxon>Actinomycetes</taxon>
        <taxon>Pseudonocardiales</taxon>
        <taxon>Pseudonocardiaceae</taxon>
        <taxon>Pseudonocardia</taxon>
    </lineage>
</organism>
<dbReference type="PANTHER" id="PTHR42709">
    <property type="entry name" value="ALKALINE PHOSPHATASE LIKE PROTEIN"/>
    <property type="match status" value="1"/>
</dbReference>
<evidence type="ECO:0000256" key="3">
    <source>
        <dbReference type="ARBA" id="ARBA00022475"/>
    </source>
</evidence>
<evidence type="ECO:0000313" key="9">
    <source>
        <dbReference type="EMBL" id="NYG03224.1"/>
    </source>
</evidence>
<sequence>MFGLADTVAALLAAIPAAPVRSLLVIGVGAFLEGPIVTVAAAALAGAGQLPWWGVWLAALVADVVGDTALYALGRNGDRPAVARVLNRLGLTEERREVLTREVHTHLPRIVIGAKLVDIGAIPAYLAAGLSKVGYRRFLAWIIPTSAVRAAVLVGIGYAAGDRLATDLESRPWLLVVGGIAVGLTLVLGRTAIVRATGSRRRADARS</sequence>
<keyword evidence="4 7" id="KW-0812">Transmembrane</keyword>
<keyword evidence="10" id="KW-1185">Reference proteome</keyword>
<name>A0A852W903_PSEA5</name>
<keyword evidence="5 7" id="KW-1133">Transmembrane helix</keyword>
<comment type="caution">
    <text evidence="9">The sequence shown here is derived from an EMBL/GenBank/DDBJ whole genome shotgun (WGS) entry which is preliminary data.</text>
</comment>
<dbReference type="RefSeq" id="WP_073576704.1">
    <property type="nucleotide sequence ID" value="NZ_BAAAJZ010000003.1"/>
</dbReference>
<dbReference type="GeneID" id="98053224"/>
<feature type="transmembrane region" description="Helical" evidence="7">
    <location>
        <begin position="23"/>
        <end position="47"/>
    </location>
</feature>
<proteinExistence type="inferred from homology"/>
<gene>
    <name evidence="9" type="ORF">HDA37_003509</name>
</gene>
<dbReference type="InterPro" id="IPR032816">
    <property type="entry name" value="VTT_dom"/>
</dbReference>
<keyword evidence="6 7" id="KW-0472">Membrane</keyword>
<evidence type="ECO:0000256" key="1">
    <source>
        <dbReference type="ARBA" id="ARBA00004651"/>
    </source>
</evidence>
<feature type="transmembrane region" description="Helical" evidence="7">
    <location>
        <begin position="173"/>
        <end position="193"/>
    </location>
</feature>
<dbReference type="AlphaFoldDB" id="A0A852W903"/>
<evidence type="ECO:0000256" key="5">
    <source>
        <dbReference type="ARBA" id="ARBA00022989"/>
    </source>
</evidence>
<protein>
    <submittedName>
        <fullName evidence="9">Membrane protein DedA with SNARE-associated domain</fullName>
    </submittedName>
</protein>
<dbReference type="EMBL" id="JACCCZ010000001">
    <property type="protein sequence ID" value="NYG03224.1"/>
    <property type="molecule type" value="Genomic_DNA"/>
</dbReference>
<evidence type="ECO:0000259" key="8">
    <source>
        <dbReference type="Pfam" id="PF09335"/>
    </source>
</evidence>
<dbReference type="PANTHER" id="PTHR42709:SF6">
    <property type="entry name" value="UNDECAPRENYL PHOSPHATE TRANSPORTER A"/>
    <property type="match status" value="1"/>
</dbReference>
<comment type="similarity">
    <text evidence="2">Belongs to the DedA family.</text>
</comment>
<feature type="transmembrane region" description="Helical" evidence="7">
    <location>
        <begin position="53"/>
        <end position="74"/>
    </location>
</feature>
<evidence type="ECO:0000256" key="7">
    <source>
        <dbReference type="SAM" id="Phobius"/>
    </source>
</evidence>
<comment type="subcellular location">
    <subcellularLocation>
        <location evidence="1">Cell membrane</location>
        <topology evidence="1">Multi-pass membrane protein</topology>
    </subcellularLocation>
</comment>
<dbReference type="Pfam" id="PF09335">
    <property type="entry name" value="VTT_dom"/>
    <property type="match status" value="1"/>
</dbReference>
<evidence type="ECO:0000256" key="2">
    <source>
        <dbReference type="ARBA" id="ARBA00010792"/>
    </source>
</evidence>
<evidence type="ECO:0000256" key="4">
    <source>
        <dbReference type="ARBA" id="ARBA00022692"/>
    </source>
</evidence>
<evidence type="ECO:0000256" key="6">
    <source>
        <dbReference type="ARBA" id="ARBA00023136"/>
    </source>
</evidence>
<dbReference type="Proteomes" id="UP000549695">
    <property type="component" value="Unassembled WGS sequence"/>
</dbReference>